<dbReference type="EMBL" id="JBEDUW010000005">
    <property type="protein sequence ID" value="KAK9928599.1"/>
    <property type="molecule type" value="Genomic_DNA"/>
</dbReference>
<protein>
    <submittedName>
        <fullName evidence="1">Uncharacterized protein</fullName>
    </submittedName>
</protein>
<name>A0AAW1WV08_RUBAR</name>
<evidence type="ECO:0000313" key="2">
    <source>
        <dbReference type="Proteomes" id="UP001457282"/>
    </source>
</evidence>
<dbReference type="Proteomes" id="UP001457282">
    <property type="component" value="Unassembled WGS sequence"/>
</dbReference>
<accession>A0AAW1WV08</accession>
<evidence type="ECO:0000313" key="1">
    <source>
        <dbReference type="EMBL" id="KAK9928599.1"/>
    </source>
</evidence>
<gene>
    <name evidence="1" type="ORF">M0R45_025726</name>
</gene>
<dbReference type="AlphaFoldDB" id="A0AAW1WV08"/>
<reference evidence="1 2" key="1">
    <citation type="journal article" date="2023" name="G3 (Bethesda)">
        <title>A chromosome-length genome assembly and annotation of blackberry (Rubus argutus, cv. 'Hillquist').</title>
        <authorList>
            <person name="Bruna T."/>
            <person name="Aryal R."/>
            <person name="Dudchenko O."/>
            <person name="Sargent D.J."/>
            <person name="Mead D."/>
            <person name="Buti M."/>
            <person name="Cavallini A."/>
            <person name="Hytonen T."/>
            <person name="Andres J."/>
            <person name="Pham M."/>
            <person name="Weisz D."/>
            <person name="Mascagni F."/>
            <person name="Usai G."/>
            <person name="Natali L."/>
            <person name="Bassil N."/>
            <person name="Fernandez G.E."/>
            <person name="Lomsadze A."/>
            <person name="Armour M."/>
            <person name="Olukolu B."/>
            <person name="Poorten T."/>
            <person name="Britton C."/>
            <person name="Davik J."/>
            <person name="Ashrafi H."/>
            <person name="Aiden E.L."/>
            <person name="Borodovsky M."/>
            <person name="Worthington M."/>
        </authorList>
    </citation>
    <scope>NUCLEOTIDE SEQUENCE [LARGE SCALE GENOMIC DNA]</scope>
    <source>
        <strain evidence="1">PI 553951</strain>
    </source>
</reference>
<sequence>MKKIATPAMGEGLICGAGADCIDGGRALMLMAPVLVPFGGEKVVGLPWFDNELMMVAAGEIRVVTGCKVDG</sequence>
<proteinExistence type="predicted"/>
<organism evidence="1 2">
    <name type="scientific">Rubus argutus</name>
    <name type="common">Southern blackberry</name>
    <dbReference type="NCBI Taxonomy" id="59490"/>
    <lineage>
        <taxon>Eukaryota</taxon>
        <taxon>Viridiplantae</taxon>
        <taxon>Streptophyta</taxon>
        <taxon>Embryophyta</taxon>
        <taxon>Tracheophyta</taxon>
        <taxon>Spermatophyta</taxon>
        <taxon>Magnoliopsida</taxon>
        <taxon>eudicotyledons</taxon>
        <taxon>Gunneridae</taxon>
        <taxon>Pentapetalae</taxon>
        <taxon>rosids</taxon>
        <taxon>fabids</taxon>
        <taxon>Rosales</taxon>
        <taxon>Rosaceae</taxon>
        <taxon>Rosoideae</taxon>
        <taxon>Rosoideae incertae sedis</taxon>
        <taxon>Rubus</taxon>
    </lineage>
</organism>
<comment type="caution">
    <text evidence="1">The sequence shown here is derived from an EMBL/GenBank/DDBJ whole genome shotgun (WGS) entry which is preliminary data.</text>
</comment>
<keyword evidence="2" id="KW-1185">Reference proteome</keyword>